<evidence type="ECO:0000259" key="7">
    <source>
        <dbReference type="Pfam" id="PF07940"/>
    </source>
</evidence>
<keyword evidence="10" id="KW-1185">Reference proteome</keyword>
<dbReference type="Pfam" id="PF07940">
    <property type="entry name" value="Hepar_II_III_C"/>
    <property type="match status" value="1"/>
</dbReference>
<evidence type="ECO:0000256" key="3">
    <source>
        <dbReference type="ARBA" id="ARBA00022764"/>
    </source>
</evidence>
<name>A0A1G8Y690_9MICO</name>
<feature type="region of interest" description="Disordered" evidence="5">
    <location>
        <begin position="14"/>
        <end position="82"/>
    </location>
</feature>
<dbReference type="Gene3D" id="1.50.10.100">
    <property type="entry name" value="Chondroitin AC/alginate lyase"/>
    <property type="match status" value="1"/>
</dbReference>
<dbReference type="Proteomes" id="UP000198701">
    <property type="component" value="Unassembled WGS sequence"/>
</dbReference>
<feature type="domain" description="Heparin-sulfate lyase N-terminal" evidence="8">
    <location>
        <begin position="101"/>
        <end position="292"/>
    </location>
</feature>
<dbReference type="EMBL" id="FNFU01000002">
    <property type="protein sequence ID" value="SDJ98326.1"/>
    <property type="molecule type" value="Genomic_DNA"/>
</dbReference>
<reference evidence="9 10" key="1">
    <citation type="submission" date="2016-10" db="EMBL/GenBank/DDBJ databases">
        <authorList>
            <person name="de Groot N.N."/>
        </authorList>
    </citation>
    <scope>NUCLEOTIDE SEQUENCE [LARGE SCALE GENOMIC DNA]</scope>
    <source>
        <strain evidence="9 10">CGMCC 1.5382</strain>
    </source>
</reference>
<keyword evidence="2 6" id="KW-0732">Signal</keyword>
<keyword evidence="4" id="KW-0456">Lyase</keyword>
<evidence type="ECO:0000259" key="8">
    <source>
        <dbReference type="Pfam" id="PF16889"/>
    </source>
</evidence>
<evidence type="ECO:0000256" key="5">
    <source>
        <dbReference type="SAM" id="MobiDB-lite"/>
    </source>
</evidence>
<dbReference type="InterPro" id="IPR008929">
    <property type="entry name" value="Chondroitin_lyas"/>
</dbReference>
<feature type="signal peptide" evidence="6">
    <location>
        <begin position="1"/>
        <end position="22"/>
    </location>
</feature>
<feature type="compositionally biased region" description="Low complexity" evidence="5">
    <location>
        <begin position="14"/>
        <end position="29"/>
    </location>
</feature>
<dbReference type="PANTHER" id="PTHR39210:SF1">
    <property type="entry name" value="HEPARIN-SULFATE LYASE"/>
    <property type="match status" value="1"/>
</dbReference>
<feature type="chain" id="PRO_5011546415" evidence="6">
    <location>
        <begin position="23"/>
        <end position="653"/>
    </location>
</feature>
<dbReference type="STRING" id="386301.SAMN05216282_10234"/>
<dbReference type="RefSeq" id="WP_198417061.1">
    <property type="nucleotide sequence ID" value="NZ_FNFU01000002.1"/>
</dbReference>
<dbReference type="InterPro" id="IPR012480">
    <property type="entry name" value="Hepar_II_III_C"/>
</dbReference>
<evidence type="ECO:0000313" key="10">
    <source>
        <dbReference type="Proteomes" id="UP000198701"/>
    </source>
</evidence>
<protein>
    <submittedName>
        <fullName evidence="9">Heparinase II/III N-terminus</fullName>
    </submittedName>
</protein>
<proteinExistence type="predicted"/>
<comment type="subcellular location">
    <subcellularLocation>
        <location evidence="1">Periplasm</location>
    </subcellularLocation>
</comment>
<dbReference type="SUPFAM" id="SSF48230">
    <property type="entry name" value="Chondroitin AC/alginate lyase"/>
    <property type="match status" value="1"/>
</dbReference>
<organism evidence="9 10">
    <name type="scientific">Cryobacterium psychrotolerans</name>
    <dbReference type="NCBI Taxonomy" id="386301"/>
    <lineage>
        <taxon>Bacteria</taxon>
        <taxon>Bacillati</taxon>
        <taxon>Actinomycetota</taxon>
        <taxon>Actinomycetes</taxon>
        <taxon>Micrococcales</taxon>
        <taxon>Microbacteriaceae</taxon>
        <taxon>Cryobacterium</taxon>
    </lineage>
</organism>
<evidence type="ECO:0000256" key="2">
    <source>
        <dbReference type="ARBA" id="ARBA00022729"/>
    </source>
</evidence>
<dbReference type="PANTHER" id="PTHR39210">
    <property type="entry name" value="HEPARIN-SULFATE LYASE"/>
    <property type="match status" value="1"/>
</dbReference>
<dbReference type="Gene3D" id="2.70.98.70">
    <property type="match status" value="1"/>
</dbReference>
<feature type="domain" description="Heparinase II/III-like C-terminal" evidence="7">
    <location>
        <begin position="407"/>
        <end position="543"/>
    </location>
</feature>
<evidence type="ECO:0000256" key="4">
    <source>
        <dbReference type="ARBA" id="ARBA00023239"/>
    </source>
</evidence>
<dbReference type="GO" id="GO:0042597">
    <property type="term" value="C:periplasmic space"/>
    <property type="evidence" value="ECO:0007669"/>
    <property type="project" value="UniProtKB-SubCell"/>
</dbReference>
<evidence type="ECO:0000313" key="9">
    <source>
        <dbReference type="EMBL" id="SDJ98326.1"/>
    </source>
</evidence>
<sequence length="653" mass="70431">MTLTVLALTTTATGLSSATAQAGSATRSSVPAAGQDPLPEPTEAQFLDGPIYVAPTGPPAADASDPGPGPVDSRSTETRALGPGTYTCSGYAGIDTKNPPSALMADTFAWGPFTPYRVGDGTGNVNWRVNPYRNPSWYMWLHSLRWLGQGITAGSEGDLVTLEHTAAIARDWVKDNPYSWKSDIGAWESTMHRTNVLVCLRQSVLAAYGVSVLPTPYAWLNASLHDHAKFLINNWSGAWNHGTDESMVLFGVGCLLNRADYRNLAVTRLDSSITTAIDSQGSTNEQSTAYAQMNYGLWGRVEEVLLACNAVPSATISARRALLATWIAHATSSNGTLHQIGDSEQVKTIGYPGTPLEYAASAGTSGVAPRQRVAIYKRGYVFGRSGWGSTVKPFAQESTYSIRYGRSRAVHGHNDHMALTYTARGRTILVDGGHAGYQNDSWRAWARGTTAHSSMTTPKAAVMPINTDLTRYLIKDTSDFFEFRDQPGVGVSRTRGVLVLKDPDLVVTLDRATSQTWQQFQTLWNLPADQKATVYSRTTAIAAAPGDSMRTILFQIPYKQELPRGAILVKRAQTSPILGWQYPDIFHRKAAPTAMFARQGTRASILSVIAPVSATGVVMYKVRASGTSTIVDFTVDGKKVSVLISAGGGLVRQ</sequence>
<dbReference type="GO" id="GO:0016829">
    <property type="term" value="F:lyase activity"/>
    <property type="evidence" value="ECO:0007669"/>
    <property type="project" value="UniProtKB-KW"/>
</dbReference>
<keyword evidence="3" id="KW-0574">Periplasm</keyword>
<dbReference type="AlphaFoldDB" id="A0A1G8Y690"/>
<evidence type="ECO:0000256" key="6">
    <source>
        <dbReference type="SAM" id="SignalP"/>
    </source>
</evidence>
<accession>A0A1G8Y690</accession>
<feature type="compositionally biased region" description="Low complexity" evidence="5">
    <location>
        <begin position="59"/>
        <end position="72"/>
    </location>
</feature>
<evidence type="ECO:0000256" key="1">
    <source>
        <dbReference type="ARBA" id="ARBA00004418"/>
    </source>
</evidence>
<dbReference type="Pfam" id="PF16889">
    <property type="entry name" value="Hepar_II_III_N"/>
    <property type="match status" value="1"/>
</dbReference>
<dbReference type="InterPro" id="IPR031680">
    <property type="entry name" value="Hepar_II_III_N"/>
</dbReference>
<gene>
    <name evidence="9" type="ORF">SAMN05216282_10234</name>
</gene>